<proteinExistence type="predicted"/>
<dbReference type="AlphaFoldDB" id="A0A1I7EQ30"/>
<protein>
    <recommendedName>
        <fullName evidence="3">Orc1-like AAA ATPase domain-containing protein</fullName>
    </recommendedName>
</protein>
<dbReference type="Gene3D" id="3.40.50.300">
    <property type="entry name" value="P-loop containing nucleotide triphosphate hydrolases"/>
    <property type="match status" value="1"/>
</dbReference>
<gene>
    <name evidence="1" type="ORF">SAMN05192563_104544</name>
</gene>
<evidence type="ECO:0000313" key="2">
    <source>
        <dbReference type="Proteomes" id="UP000198844"/>
    </source>
</evidence>
<evidence type="ECO:0000313" key="1">
    <source>
        <dbReference type="EMBL" id="SFU26021.1"/>
    </source>
</evidence>
<dbReference type="Proteomes" id="UP000198844">
    <property type="component" value="Unassembled WGS sequence"/>
</dbReference>
<reference evidence="1 2" key="1">
    <citation type="submission" date="2016-10" db="EMBL/GenBank/DDBJ databases">
        <authorList>
            <person name="de Groot N.N."/>
        </authorList>
    </citation>
    <scope>NUCLEOTIDE SEQUENCE [LARGE SCALE GENOMIC DNA]</scope>
    <source>
        <strain evidence="1 2">LMG 27731</strain>
    </source>
</reference>
<dbReference type="InterPro" id="IPR056955">
    <property type="entry name" value="ORC-CDC6-like"/>
</dbReference>
<name>A0A1I7EQ30_9BURK</name>
<dbReference type="SUPFAM" id="SSF52540">
    <property type="entry name" value="P-loop containing nucleoside triphosphate hydrolases"/>
    <property type="match status" value="1"/>
</dbReference>
<dbReference type="RefSeq" id="WP_093646313.1">
    <property type="nucleotide sequence ID" value="NZ_FPBH01000045.1"/>
</dbReference>
<sequence length="540" mass="60454">MNDSKSFIIRTEDLRPEEVLGLFVPTERDLQLTAGLKSPSPLILEGSRGTGKSFLLRVCEQQQLAEYATMKVVPVYVSFVKSSLLSTRNDQQFQHWMLARLASRVLRTLYQLGLLAKPTASVNVLAGGTLGPAGEETPLEKIAQRFEDSFKKPGEVVDDDAVPDVESFKDAIQDLCEELDLRRINVLFDEAAHIFRPEQQRQFFTLFRDLRSPYMTCNAAVYPGVTSYGPSFEAIHDAQIETLNRDVYASTYREQMREIVLRQSGAELQSDIERNGENFDVLALAVNGNPRLLLKTVALAGRLRFSEVQTVLKDFYRSSIWAEHSALAERYPGHKELIDWGRVFVEQYAIPDAIQKNEIWKAEGKPERTCYLWVHRDTPEAVKEALRLLTYTGVLTKLDSGVVATRREVGVRYAINIGCLAAPSANPIAFISELRRGLTIKRYTEYGQNFPAFVEIAGRVGKMVDADISTALERLLGEPTTVLDLTDHQQAALKSIGISTVGQALTSSEATFQKAMYIGPVRSRKMMNIVNAAVFEFLSG</sequence>
<dbReference type="InterPro" id="IPR027417">
    <property type="entry name" value="P-loop_NTPase"/>
</dbReference>
<accession>A0A1I7EQ30</accession>
<dbReference type="EMBL" id="FPBH01000045">
    <property type="protein sequence ID" value="SFU26021.1"/>
    <property type="molecule type" value="Genomic_DNA"/>
</dbReference>
<evidence type="ECO:0008006" key="3">
    <source>
        <dbReference type="Google" id="ProtNLM"/>
    </source>
</evidence>
<organism evidence="1 2">
    <name type="scientific">Paraburkholderia aspalathi</name>
    <dbReference type="NCBI Taxonomy" id="1324617"/>
    <lineage>
        <taxon>Bacteria</taxon>
        <taxon>Pseudomonadati</taxon>
        <taxon>Pseudomonadota</taxon>
        <taxon>Betaproteobacteria</taxon>
        <taxon>Burkholderiales</taxon>
        <taxon>Burkholderiaceae</taxon>
        <taxon>Paraburkholderia</taxon>
    </lineage>
</organism>
<dbReference type="OrthoDB" id="7788065at2"/>
<dbReference type="Pfam" id="PF24389">
    <property type="entry name" value="ORC-CDC6-like"/>
    <property type="match status" value="1"/>
</dbReference>